<dbReference type="SUPFAM" id="SSF81631">
    <property type="entry name" value="PAP/OAS1 substrate-binding domain"/>
    <property type="match status" value="1"/>
</dbReference>
<evidence type="ECO:0000256" key="3">
    <source>
        <dbReference type="ARBA" id="ARBA00012388"/>
    </source>
</evidence>
<accession>A0A1E4TJN8</accession>
<evidence type="ECO:0000313" key="10">
    <source>
        <dbReference type="Proteomes" id="UP000095023"/>
    </source>
</evidence>
<dbReference type="PANTHER" id="PTHR23092:SF15">
    <property type="entry name" value="INACTIVE NON-CANONICAL POLY(A) RNA POLYMERASE PROTEIN TRF4-2-RELATED"/>
    <property type="match status" value="1"/>
</dbReference>
<dbReference type="Pfam" id="PF22600">
    <property type="entry name" value="MTPAP-like_central"/>
    <property type="match status" value="1"/>
</dbReference>
<keyword evidence="6" id="KW-0460">Magnesium</keyword>
<reference evidence="10" key="1">
    <citation type="submission" date="2016-02" db="EMBL/GenBank/DDBJ databases">
        <title>Comparative genomics of biotechnologically important yeasts.</title>
        <authorList>
            <consortium name="DOE Joint Genome Institute"/>
            <person name="Riley R."/>
            <person name="Haridas S."/>
            <person name="Wolfe K.H."/>
            <person name="Lopes M.R."/>
            <person name="Hittinger C.T."/>
            <person name="Goker M."/>
            <person name="Salamov A."/>
            <person name="Wisecaver J."/>
            <person name="Long T.M."/>
            <person name="Aerts A.L."/>
            <person name="Barry K."/>
            <person name="Choi C."/>
            <person name="Clum A."/>
            <person name="Coughlan A.Y."/>
            <person name="Deshpande S."/>
            <person name="Douglass A.P."/>
            <person name="Hanson S.J."/>
            <person name="Klenk H.-P."/>
            <person name="Labutti K."/>
            <person name="Lapidus A."/>
            <person name="Lindquist E."/>
            <person name="Lipzen A."/>
            <person name="Meier-Kolthoff J.P."/>
            <person name="Ohm R.A."/>
            <person name="Otillar R.P."/>
            <person name="Pangilinan J."/>
            <person name="Peng Y."/>
            <person name="Rokas A."/>
            <person name="Rosa C.A."/>
            <person name="Scheuner C."/>
            <person name="Sibirny A.A."/>
            <person name="Slot J.C."/>
            <person name="Stielow J.B."/>
            <person name="Sun H."/>
            <person name="Kurtzman C.P."/>
            <person name="Blackwell M."/>
            <person name="Jeffries T.W."/>
            <person name="Grigoriev I.V."/>
        </authorList>
    </citation>
    <scope>NUCLEOTIDE SEQUENCE [LARGE SCALE GENOMIC DNA]</scope>
    <source>
        <strain evidence="10">NRRL Y-17796</strain>
    </source>
</reference>
<dbReference type="GO" id="GO:0043634">
    <property type="term" value="P:polyadenylation-dependent ncRNA catabolic process"/>
    <property type="evidence" value="ECO:0007669"/>
    <property type="project" value="TreeGrafter"/>
</dbReference>
<dbReference type="EC" id="2.7.7.19" evidence="3"/>
<name>A0A1E4TJN8_9ASCO</name>
<dbReference type="SUPFAM" id="SSF81301">
    <property type="entry name" value="Nucleotidyltransferase"/>
    <property type="match status" value="1"/>
</dbReference>
<dbReference type="GO" id="GO:1990817">
    <property type="term" value="F:poly(A) RNA polymerase activity"/>
    <property type="evidence" value="ECO:0007669"/>
    <property type="project" value="UniProtKB-EC"/>
</dbReference>
<comment type="cofactor">
    <cofactor evidence="1">
        <name>Mn(2+)</name>
        <dbReference type="ChEBI" id="CHEBI:29035"/>
    </cofactor>
</comment>
<dbReference type="InterPro" id="IPR002058">
    <property type="entry name" value="PAP_assoc"/>
</dbReference>
<evidence type="ECO:0000256" key="1">
    <source>
        <dbReference type="ARBA" id="ARBA00001936"/>
    </source>
</evidence>
<dbReference type="CDD" id="cd05402">
    <property type="entry name" value="NT_PAP_TUTase"/>
    <property type="match status" value="1"/>
</dbReference>
<keyword evidence="4" id="KW-0808">Transferase</keyword>
<protein>
    <recommendedName>
        <fullName evidence="3">polynucleotide adenylyltransferase</fullName>
        <ecNumber evidence="3">2.7.7.19</ecNumber>
    </recommendedName>
</protein>
<evidence type="ECO:0000256" key="6">
    <source>
        <dbReference type="ARBA" id="ARBA00022842"/>
    </source>
</evidence>
<dbReference type="Proteomes" id="UP000095023">
    <property type="component" value="Unassembled WGS sequence"/>
</dbReference>
<keyword evidence="10" id="KW-1185">Reference proteome</keyword>
<dbReference type="InterPro" id="IPR054708">
    <property type="entry name" value="MTPAP-like_central"/>
</dbReference>
<dbReference type="GO" id="GO:0010605">
    <property type="term" value="P:negative regulation of macromolecule metabolic process"/>
    <property type="evidence" value="ECO:0007669"/>
    <property type="project" value="UniProtKB-ARBA"/>
</dbReference>
<keyword evidence="5" id="KW-0479">Metal-binding</keyword>
<dbReference type="Gene3D" id="1.10.1410.10">
    <property type="match status" value="1"/>
</dbReference>
<dbReference type="Pfam" id="PF03828">
    <property type="entry name" value="PAP_assoc"/>
    <property type="match status" value="1"/>
</dbReference>
<dbReference type="GO" id="GO:0046872">
    <property type="term" value="F:metal ion binding"/>
    <property type="evidence" value="ECO:0007669"/>
    <property type="project" value="UniProtKB-KW"/>
</dbReference>
<evidence type="ECO:0000259" key="8">
    <source>
        <dbReference type="Pfam" id="PF22600"/>
    </source>
</evidence>
<dbReference type="GO" id="GO:0005730">
    <property type="term" value="C:nucleolus"/>
    <property type="evidence" value="ECO:0007669"/>
    <property type="project" value="TreeGrafter"/>
</dbReference>
<dbReference type="AlphaFoldDB" id="A0A1E4TJN8"/>
<dbReference type="GO" id="GO:0031123">
    <property type="term" value="P:RNA 3'-end processing"/>
    <property type="evidence" value="ECO:0007669"/>
    <property type="project" value="TreeGrafter"/>
</dbReference>
<organism evidence="9 10">
    <name type="scientific">Tortispora caseinolytica NRRL Y-17796</name>
    <dbReference type="NCBI Taxonomy" id="767744"/>
    <lineage>
        <taxon>Eukaryota</taxon>
        <taxon>Fungi</taxon>
        <taxon>Dikarya</taxon>
        <taxon>Ascomycota</taxon>
        <taxon>Saccharomycotina</taxon>
        <taxon>Trigonopsidomycetes</taxon>
        <taxon>Trigonopsidales</taxon>
        <taxon>Trigonopsidaceae</taxon>
        <taxon>Tortispora</taxon>
    </lineage>
</organism>
<dbReference type="GO" id="GO:0003729">
    <property type="term" value="F:mRNA binding"/>
    <property type="evidence" value="ECO:0007669"/>
    <property type="project" value="TreeGrafter"/>
</dbReference>
<comment type="similarity">
    <text evidence="2">Belongs to the DNA polymerase type-B-like family.</text>
</comment>
<dbReference type="GO" id="GO:0031499">
    <property type="term" value="C:TRAMP complex"/>
    <property type="evidence" value="ECO:0007669"/>
    <property type="project" value="TreeGrafter"/>
</dbReference>
<dbReference type="Gene3D" id="3.30.460.10">
    <property type="entry name" value="Beta Polymerase, domain 2"/>
    <property type="match status" value="1"/>
</dbReference>
<feature type="domain" description="Poly(A) RNA polymerase mitochondrial-like central palm" evidence="8">
    <location>
        <begin position="3"/>
        <end position="133"/>
    </location>
</feature>
<dbReference type="InterPro" id="IPR045862">
    <property type="entry name" value="Trf4-like"/>
</dbReference>
<gene>
    <name evidence="9" type="ORF">CANCADRAFT_11312</name>
</gene>
<feature type="non-terminal residue" evidence="9">
    <location>
        <position position="290"/>
    </location>
</feature>
<dbReference type="InterPro" id="IPR043519">
    <property type="entry name" value="NT_sf"/>
</dbReference>
<dbReference type="EMBL" id="KV453841">
    <property type="protein sequence ID" value="ODV91962.1"/>
    <property type="molecule type" value="Genomic_DNA"/>
</dbReference>
<evidence type="ECO:0000256" key="5">
    <source>
        <dbReference type="ARBA" id="ARBA00022723"/>
    </source>
</evidence>
<evidence type="ECO:0000313" key="9">
    <source>
        <dbReference type="EMBL" id="ODV91962.1"/>
    </source>
</evidence>
<evidence type="ECO:0000256" key="2">
    <source>
        <dbReference type="ARBA" id="ARBA00008593"/>
    </source>
</evidence>
<dbReference type="PANTHER" id="PTHR23092">
    <property type="entry name" value="POLY(A) RNA POLYMERASE"/>
    <property type="match status" value="1"/>
</dbReference>
<proteinExistence type="inferred from homology"/>
<feature type="domain" description="PAP-associated" evidence="7">
    <location>
        <begin position="195"/>
        <end position="263"/>
    </location>
</feature>
<dbReference type="FunFam" id="3.30.460.10:FF:000006">
    <property type="entry name" value="non-canonical poly(A) RNA polymerase PAPD5"/>
    <property type="match status" value="1"/>
</dbReference>
<sequence>DILTKEILDFVEYISPTEEDIAVRERIIKDVKDCVKELWPSATVQVFGSYGAGLYLPESDIDLVVFMHQTKLKRGSWLKTLANALTKKGNCKSINVISHARVPIIKFVDKQSHIPVDVSLDINSGVSSTAVVKEWIRITPGLRHLTIVMKTLLRQRGLNEVYQGGLGSFSLLCMMMAFLRQHPLYQKGKIDPMENLGVLLIEFCELYGIKFNYNATSIACHSSGAVAFTPKKYEISNIEYVSRGKGNNMPSRLVIRDPLDIHNNVARSSHKMIYVEYFFRELYNVLSIRC</sequence>
<evidence type="ECO:0000256" key="4">
    <source>
        <dbReference type="ARBA" id="ARBA00022679"/>
    </source>
</evidence>
<feature type="non-terminal residue" evidence="9">
    <location>
        <position position="1"/>
    </location>
</feature>
<dbReference type="OrthoDB" id="273917at2759"/>
<evidence type="ECO:0000259" key="7">
    <source>
        <dbReference type="Pfam" id="PF03828"/>
    </source>
</evidence>